<comment type="caution">
    <text evidence="15">The sequence shown here is derived from an EMBL/GenBank/DDBJ whole genome shotgun (WGS) entry which is preliminary data.</text>
</comment>
<evidence type="ECO:0000256" key="13">
    <source>
        <dbReference type="SAM" id="MobiDB-lite"/>
    </source>
</evidence>
<sequence>MTSSVIRSAVSVFFEYDTPRIAHIRSKKVGLINRLIQLAIIGYIIGFVIVYRKGYQDTDKVQSSVTTKLKGIVFSNYSDIPSIGVRTWDVADYVVPPQESNAFFVMTNVVPTPAQTQKTCPEDPTIDGIQCDSDAYCESLKGTSSMKGNGPITGKCVDSDFPKFNGTKVCQIYGWCPVENDDLLESLKKPVLQNASNFTVFIKNNIEFPKFGVSRRNLPENEDDAYLSKCKYNPDSSRDKFCPIFKLDTIVQGAGVTFEQIAVEVPSSLLYDIARDAGVNFNDLNFQGGVMQIVITWNCNLDHSINDCVPSYSFRRLDKGDFKISKGFNFRYANQFGVVQPDGSFKLYRDLYKAYGVRFLVTVQGTAGKFSIVPLLLNVASGLALLSVATIICDIVVLYFLKARHFYREKKYLDIKGPDAFEVLKEESEHPDNDNTPNRKSTSTESGSASIANQVR</sequence>
<evidence type="ECO:0000256" key="3">
    <source>
        <dbReference type="ARBA" id="ARBA00022448"/>
    </source>
</evidence>
<dbReference type="GO" id="GO:0070588">
    <property type="term" value="P:calcium ion transmembrane transport"/>
    <property type="evidence" value="ECO:0007669"/>
    <property type="project" value="TreeGrafter"/>
</dbReference>
<gene>
    <name evidence="15" type="ORF">RRG08_009211</name>
</gene>
<name>A0AAE1D193_9GAST</name>
<proteinExistence type="inferred from homology"/>
<dbReference type="AlphaFoldDB" id="A0AAE1D193"/>
<dbReference type="InterPro" id="IPR027309">
    <property type="entry name" value="P2X_extracellular_dom_sf"/>
</dbReference>
<keyword evidence="4 14" id="KW-0812">Transmembrane</keyword>
<protein>
    <recommendedName>
        <fullName evidence="17">Purinergic receptor</fullName>
    </recommendedName>
</protein>
<keyword evidence="10" id="KW-0067">ATP-binding</keyword>
<evidence type="ECO:0000256" key="8">
    <source>
        <dbReference type="ARBA" id="ARBA00023286"/>
    </source>
</evidence>
<feature type="disulfide bond" evidence="11">
    <location>
        <begin position="137"/>
        <end position="170"/>
    </location>
</feature>
<evidence type="ECO:0000256" key="12">
    <source>
        <dbReference type="PIRSR" id="PIRSR005713-3"/>
    </source>
</evidence>
<dbReference type="Proteomes" id="UP001283361">
    <property type="component" value="Unassembled WGS sequence"/>
</dbReference>
<evidence type="ECO:0008006" key="17">
    <source>
        <dbReference type="Google" id="ProtNLM"/>
    </source>
</evidence>
<keyword evidence="10" id="KW-0547">Nucleotide-binding</keyword>
<evidence type="ECO:0000256" key="1">
    <source>
        <dbReference type="ARBA" id="ARBA00004308"/>
    </source>
</evidence>
<dbReference type="PRINTS" id="PR01307">
    <property type="entry name" value="P2XRECEPTOR"/>
</dbReference>
<feature type="disulfide bond" evidence="11">
    <location>
        <begin position="131"/>
        <end position="156"/>
    </location>
</feature>
<keyword evidence="9" id="KW-0407">Ion channel</keyword>
<feature type="binding site" evidence="10">
    <location>
        <begin position="329"/>
        <end position="331"/>
    </location>
    <ligand>
        <name>ATP</name>
        <dbReference type="ChEBI" id="CHEBI:30616"/>
        <note>ligand shared between two neighboring subunits of the homotrimer</note>
    </ligand>
</feature>
<keyword evidence="11" id="KW-1015">Disulfide bond</keyword>
<feature type="binding site" evidence="10">
    <location>
        <begin position="68"/>
        <end position="70"/>
    </location>
    <ligand>
        <name>ATP</name>
        <dbReference type="ChEBI" id="CHEBI:30616"/>
        <note>ligand shared between two neighboring subunits of the homotrimer</note>
    </ligand>
</feature>
<dbReference type="GO" id="GO:0098794">
    <property type="term" value="C:postsynapse"/>
    <property type="evidence" value="ECO:0007669"/>
    <property type="project" value="GOC"/>
</dbReference>
<organism evidence="15 16">
    <name type="scientific">Elysia crispata</name>
    <name type="common">lettuce slug</name>
    <dbReference type="NCBI Taxonomy" id="231223"/>
    <lineage>
        <taxon>Eukaryota</taxon>
        <taxon>Metazoa</taxon>
        <taxon>Spiralia</taxon>
        <taxon>Lophotrochozoa</taxon>
        <taxon>Mollusca</taxon>
        <taxon>Gastropoda</taxon>
        <taxon>Heterobranchia</taxon>
        <taxon>Euthyneura</taxon>
        <taxon>Panpulmonata</taxon>
        <taxon>Sacoglossa</taxon>
        <taxon>Placobranchoidea</taxon>
        <taxon>Plakobranchidae</taxon>
        <taxon>Elysia</taxon>
    </lineage>
</organism>
<keyword evidence="6" id="KW-0406">Ion transport</keyword>
<evidence type="ECO:0000256" key="4">
    <source>
        <dbReference type="ARBA" id="ARBA00022692"/>
    </source>
</evidence>
<dbReference type="GO" id="GO:0033198">
    <property type="term" value="P:response to ATP"/>
    <property type="evidence" value="ECO:0007669"/>
    <property type="project" value="InterPro"/>
</dbReference>
<evidence type="ECO:0000256" key="14">
    <source>
        <dbReference type="SAM" id="Phobius"/>
    </source>
</evidence>
<evidence type="ECO:0000313" key="15">
    <source>
        <dbReference type="EMBL" id="KAK3750954.1"/>
    </source>
</evidence>
<feature type="transmembrane region" description="Helical" evidence="14">
    <location>
        <begin position="383"/>
        <end position="401"/>
    </location>
</feature>
<evidence type="ECO:0000256" key="2">
    <source>
        <dbReference type="ARBA" id="ARBA00009848"/>
    </source>
</evidence>
<comment type="subcellular location">
    <subcellularLocation>
        <location evidence="1">Endomembrane system</location>
    </subcellularLocation>
</comment>
<dbReference type="GO" id="GO:0004931">
    <property type="term" value="F:extracellularly ATP-gated monoatomic cation channel activity"/>
    <property type="evidence" value="ECO:0007669"/>
    <property type="project" value="InterPro"/>
</dbReference>
<dbReference type="PIRSF" id="PIRSF005713">
    <property type="entry name" value="P2X_purinoceptor"/>
    <property type="match status" value="1"/>
</dbReference>
<keyword evidence="5 14" id="KW-1133">Transmembrane helix</keyword>
<comment type="similarity">
    <text evidence="2">Belongs to the P2X receptor family.</text>
</comment>
<keyword evidence="16" id="KW-1185">Reference proteome</keyword>
<reference evidence="15" key="1">
    <citation type="journal article" date="2023" name="G3 (Bethesda)">
        <title>A reference genome for the long-term kleptoplast-retaining sea slug Elysia crispata morphotype clarki.</title>
        <authorList>
            <person name="Eastman K.E."/>
            <person name="Pendleton A.L."/>
            <person name="Shaikh M.A."/>
            <person name="Suttiyut T."/>
            <person name="Ogas R."/>
            <person name="Tomko P."/>
            <person name="Gavelis G."/>
            <person name="Widhalm J.R."/>
            <person name="Wisecaver J.H."/>
        </authorList>
    </citation>
    <scope>NUCLEOTIDE SEQUENCE</scope>
    <source>
        <strain evidence="15">ECLA1</strain>
    </source>
</reference>
<dbReference type="Gene3D" id="2.60.490.10">
    <property type="entry name" value="atp-gated p2x4 ion channel domain"/>
    <property type="match status" value="2"/>
</dbReference>
<keyword evidence="7 14" id="KW-0472">Membrane</keyword>
<feature type="disulfide bond" evidence="11">
    <location>
        <begin position="120"/>
        <end position="176"/>
    </location>
</feature>
<evidence type="ECO:0000313" key="16">
    <source>
        <dbReference type="Proteomes" id="UP001283361"/>
    </source>
</evidence>
<dbReference type="PANTHER" id="PTHR10125:SF31">
    <property type="entry name" value="P2X RECEPTOR E"/>
    <property type="match status" value="1"/>
</dbReference>
<feature type="disulfide bond" evidence="11">
    <location>
        <begin position="230"/>
        <end position="242"/>
    </location>
</feature>
<evidence type="ECO:0000256" key="6">
    <source>
        <dbReference type="ARBA" id="ARBA00023065"/>
    </source>
</evidence>
<feature type="glycosylation site" description="N-linked (GlcNAc...) asparagine" evidence="12">
    <location>
        <position position="197"/>
    </location>
</feature>
<feature type="disulfide bond" evidence="11">
    <location>
        <begin position="299"/>
        <end position="308"/>
    </location>
</feature>
<dbReference type="GO" id="GO:0012505">
    <property type="term" value="C:endomembrane system"/>
    <property type="evidence" value="ECO:0007669"/>
    <property type="project" value="UniProtKB-SubCell"/>
</dbReference>
<feature type="compositionally biased region" description="Polar residues" evidence="13">
    <location>
        <begin position="434"/>
        <end position="456"/>
    </location>
</feature>
<dbReference type="EMBL" id="JAWDGP010005842">
    <property type="protein sequence ID" value="KAK3750954.1"/>
    <property type="molecule type" value="Genomic_DNA"/>
</dbReference>
<dbReference type="InterPro" id="IPR001429">
    <property type="entry name" value="P2X_purnocptor"/>
</dbReference>
<dbReference type="Pfam" id="PF00864">
    <property type="entry name" value="P2X_receptor"/>
    <property type="match status" value="2"/>
</dbReference>
<keyword evidence="3" id="KW-0813">Transport</keyword>
<feature type="transmembrane region" description="Helical" evidence="14">
    <location>
        <begin position="31"/>
        <end position="51"/>
    </location>
</feature>
<dbReference type="GO" id="GO:0001614">
    <property type="term" value="F:purinergic nucleotide receptor activity"/>
    <property type="evidence" value="ECO:0007669"/>
    <property type="project" value="InterPro"/>
</dbReference>
<evidence type="ECO:0000256" key="11">
    <source>
        <dbReference type="PIRSR" id="PIRSR005713-2"/>
    </source>
</evidence>
<dbReference type="InterPro" id="IPR059116">
    <property type="entry name" value="P2X_receptor"/>
</dbReference>
<dbReference type="GO" id="GO:0005524">
    <property type="term" value="F:ATP binding"/>
    <property type="evidence" value="ECO:0007669"/>
    <property type="project" value="UniProtKB-KW"/>
</dbReference>
<evidence type="ECO:0000256" key="9">
    <source>
        <dbReference type="ARBA" id="ARBA00023303"/>
    </source>
</evidence>
<feature type="region of interest" description="Disordered" evidence="13">
    <location>
        <begin position="424"/>
        <end position="456"/>
    </location>
</feature>
<evidence type="ECO:0000256" key="5">
    <source>
        <dbReference type="ARBA" id="ARBA00022989"/>
    </source>
</evidence>
<dbReference type="GO" id="GO:0005886">
    <property type="term" value="C:plasma membrane"/>
    <property type="evidence" value="ECO:0007669"/>
    <property type="project" value="InterPro"/>
</dbReference>
<feature type="binding site" evidence="10">
    <location>
        <position position="353"/>
    </location>
    <ligand>
        <name>ATP</name>
        <dbReference type="ChEBI" id="CHEBI:30616"/>
        <note>ligand shared between two neighboring subunits of the homotrimer</note>
    </ligand>
</feature>
<feature type="compositionally biased region" description="Basic and acidic residues" evidence="13">
    <location>
        <begin position="424"/>
        <end position="433"/>
    </location>
</feature>
<dbReference type="PANTHER" id="PTHR10125">
    <property type="entry name" value="P2X PURINOCEPTOR"/>
    <property type="match status" value="1"/>
</dbReference>
<accession>A0AAE1D193</accession>
<evidence type="ECO:0000256" key="7">
    <source>
        <dbReference type="ARBA" id="ARBA00023136"/>
    </source>
</evidence>
<keyword evidence="8" id="KW-1071">Ligand-gated ion channel</keyword>
<feature type="binding site" evidence="10">
    <location>
        <position position="199"/>
    </location>
    <ligand>
        <name>ATP</name>
        <dbReference type="ChEBI" id="CHEBI:30616"/>
        <note>ligand shared between two neighboring subunits of the homotrimer</note>
    </ligand>
</feature>
<evidence type="ECO:0000256" key="10">
    <source>
        <dbReference type="PIRSR" id="PIRSR005713-1"/>
    </source>
</evidence>